<comment type="similarity">
    <text evidence="1 6">Belongs to the VPS36 family.</text>
</comment>
<comment type="subcellular location">
    <subcellularLocation>
        <location evidence="6">Cytoplasm</location>
    </subcellularLocation>
    <subcellularLocation>
        <location evidence="6">Endosome</location>
    </subcellularLocation>
</comment>
<dbReference type="PANTHER" id="PTHR13128:SF12">
    <property type="entry name" value="VACUOLAR PROTEIN-SORTING-ASSOCIATED PROTEIN 36"/>
    <property type="match status" value="1"/>
</dbReference>
<evidence type="ECO:0000256" key="6">
    <source>
        <dbReference type="RuleBase" id="RU367095"/>
    </source>
</evidence>
<dbReference type="GO" id="GO:0043328">
    <property type="term" value="P:protein transport to vacuole involved in ubiquitin-dependent protein catabolic process via the multivesicular body sorting pathway"/>
    <property type="evidence" value="ECO:0007669"/>
    <property type="project" value="UniProtKB-UniRule"/>
</dbReference>
<proteinExistence type="inferred from homology"/>
<dbReference type="InterPro" id="IPR037855">
    <property type="entry name" value="Vps36"/>
</dbReference>
<evidence type="ECO:0000313" key="10">
    <source>
        <dbReference type="Proteomes" id="UP001445335"/>
    </source>
</evidence>
<dbReference type="FunFam" id="1.10.10.10:FF:000165">
    <property type="entry name" value="Vacuolar protein sorting protein (Vps36)"/>
    <property type="match status" value="1"/>
</dbReference>
<keyword evidence="2 6" id="KW-0813">Transport</keyword>
<dbReference type="GO" id="GO:0031902">
    <property type="term" value="C:late endosome membrane"/>
    <property type="evidence" value="ECO:0007669"/>
    <property type="project" value="UniProtKB-UniRule"/>
</dbReference>
<dbReference type="Proteomes" id="UP001445335">
    <property type="component" value="Unassembled WGS sequence"/>
</dbReference>
<dbReference type="SUPFAM" id="SSF46934">
    <property type="entry name" value="UBA-like"/>
    <property type="match status" value="1"/>
</dbReference>
<evidence type="ECO:0000256" key="3">
    <source>
        <dbReference type="ARBA" id="ARBA00022753"/>
    </source>
</evidence>
<dbReference type="EMBL" id="JALJOU010000006">
    <property type="protein sequence ID" value="KAK9843451.1"/>
    <property type="molecule type" value="Genomic_DNA"/>
</dbReference>
<evidence type="ECO:0000259" key="8">
    <source>
        <dbReference type="PROSITE" id="PS50030"/>
    </source>
</evidence>
<keyword evidence="5" id="KW-0175">Coiled coil</keyword>
<dbReference type="PROSITE" id="PS51257">
    <property type="entry name" value="PROKAR_LIPOPROTEIN"/>
    <property type="match status" value="1"/>
</dbReference>
<dbReference type="Gene3D" id="1.10.10.10">
    <property type="entry name" value="Winged helix-like DNA-binding domain superfamily/Winged helix DNA-binding domain"/>
    <property type="match status" value="2"/>
</dbReference>
<name>A0AAW1SBI7_9CHLO</name>
<evidence type="ECO:0000256" key="2">
    <source>
        <dbReference type="ARBA" id="ARBA00022448"/>
    </source>
</evidence>
<dbReference type="PANTHER" id="PTHR13128">
    <property type="entry name" value="VACUOLAR PROTEIN-SORTING-ASSOCIATED PROTEIN 36"/>
    <property type="match status" value="1"/>
</dbReference>
<comment type="caution">
    <text evidence="9">The sequence shown here is derived from an EMBL/GenBank/DDBJ whole genome shotgun (WGS) entry which is preliminary data.</text>
</comment>
<keyword evidence="4 6" id="KW-0653">Protein transport</keyword>
<reference evidence="9 10" key="1">
    <citation type="journal article" date="2024" name="Nat. Commun.">
        <title>Phylogenomics reveals the evolutionary origins of lichenization in chlorophyte algae.</title>
        <authorList>
            <person name="Puginier C."/>
            <person name="Libourel C."/>
            <person name="Otte J."/>
            <person name="Skaloud P."/>
            <person name="Haon M."/>
            <person name="Grisel S."/>
            <person name="Petersen M."/>
            <person name="Berrin J.G."/>
            <person name="Delaux P.M."/>
            <person name="Dal Grande F."/>
            <person name="Keller J."/>
        </authorList>
    </citation>
    <scope>NUCLEOTIDE SEQUENCE [LARGE SCALE GENOMIC DNA]</scope>
    <source>
        <strain evidence="9 10">SAG 245.80</strain>
    </source>
</reference>
<dbReference type="Gene3D" id="6.10.140.260">
    <property type="match status" value="1"/>
</dbReference>
<dbReference type="Pfam" id="PF04157">
    <property type="entry name" value="EAP30"/>
    <property type="match status" value="1"/>
</dbReference>
<comment type="function">
    <text evidence="6">Component of the ESCRT-II complex (endosomal sorting complex required for transport II), which is required for multivesicular body (MVB) formation and sorting of endosomal cargo proteins into MVBs.</text>
</comment>
<keyword evidence="3 6" id="KW-0967">Endosome</keyword>
<dbReference type="InterPro" id="IPR036390">
    <property type="entry name" value="WH_DNA-bd_sf"/>
</dbReference>
<comment type="subunit">
    <text evidence="6">Component of the endosomal sorting complex required for transport II (ESCRT-II).</text>
</comment>
<dbReference type="InterPro" id="IPR015940">
    <property type="entry name" value="UBA"/>
</dbReference>
<sequence>MGFPRSHAQHALAATGCSGVDAAIAWLLPRQGDPALDAPLQRHAPLEPPADWRGGAGTPAAAPSPAAVWTPGVAGILRREQQQAAAQEHALEEAFVDLRALMDKAAEMVSLAERYRMALATQAAGAAGGGGGEEPYMDAQLEEDLVAMGIASPVTKATAGALYHQELSRQLADFLRPRIERAGGMMPLPDVFCLFNRARGTELVSPDDLLAAVQTLPRIGAPLHFRRFESGVLVVQSDSHSDEQVCARLAELTGRSGLGAPLAASDVAAALAVPLAVAGEHLAAAEARGALCRDDGPEGLRFFRNFFADAECMLA</sequence>
<dbReference type="GO" id="GO:0043130">
    <property type="term" value="F:ubiquitin binding"/>
    <property type="evidence" value="ECO:0007669"/>
    <property type="project" value="UniProtKB-UniRule"/>
</dbReference>
<evidence type="ECO:0000256" key="1">
    <source>
        <dbReference type="ARBA" id="ARBA00009697"/>
    </source>
</evidence>
<dbReference type="Gene3D" id="1.10.8.10">
    <property type="entry name" value="DNA helicase RuvA subunit, C-terminal domain"/>
    <property type="match status" value="1"/>
</dbReference>
<feature type="domain" description="UBA" evidence="8">
    <location>
        <begin position="1"/>
        <end position="30"/>
    </location>
</feature>
<protein>
    <recommendedName>
        <fullName evidence="6">Vacuolar protein-sorting-associated protein 36</fullName>
    </recommendedName>
    <alternativeName>
        <fullName evidence="6">ESCRT-II complex subunit VPS36</fullName>
    </alternativeName>
</protein>
<dbReference type="GO" id="GO:0000814">
    <property type="term" value="C:ESCRT II complex"/>
    <property type="evidence" value="ECO:0007669"/>
    <property type="project" value="UniProtKB-UniRule"/>
</dbReference>
<evidence type="ECO:0000256" key="5">
    <source>
        <dbReference type="ARBA" id="ARBA00023054"/>
    </source>
</evidence>
<feature type="region of interest" description="Disordered" evidence="7">
    <location>
        <begin position="38"/>
        <end position="65"/>
    </location>
</feature>
<dbReference type="AlphaFoldDB" id="A0AAW1SBI7"/>
<dbReference type="Pfam" id="PF22562">
    <property type="entry name" value="UBA_7"/>
    <property type="match status" value="1"/>
</dbReference>
<dbReference type="InterPro" id="IPR009060">
    <property type="entry name" value="UBA-like_sf"/>
</dbReference>
<keyword evidence="6" id="KW-0963">Cytoplasm</keyword>
<evidence type="ECO:0000256" key="7">
    <source>
        <dbReference type="SAM" id="MobiDB-lite"/>
    </source>
</evidence>
<keyword evidence="10" id="KW-1185">Reference proteome</keyword>
<dbReference type="InterPro" id="IPR036388">
    <property type="entry name" value="WH-like_DNA-bd_sf"/>
</dbReference>
<gene>
    <name evidence="9" type="ORF">WJX81_003206</name>
</gene>
<dbReference type="SUPFAM" id="SSF46785">
    <property type="entry name" value="Winged helix' DNA-binding domain"/>
    <property type="match status" value="1"/>
</dbReference>
<dbReference type="InterPro" id="IPR040608">
    <property type="entry name" value="Snf8/Vps36"/>
</dbReference>
<accession>A0AAW1SBI7</accession>
<evidence type="ECO:0000256" key="4">
    <source>
        <dbReference type="ARBA" id="ARBA00022927"/>
    </source>
</evidence>
<evidence type="ECO:0000313" key="9">
    <source>
        <dbReference type="EMBL" id="KAK9843451.1"/>
    </source>
</evidence>
<dbReference type="PROSITE" id="PS50030">
    <property type="entry name" value="UBA"/>
    <property type="match status" value="1"/>
</dbReference>
<organism evidence="9 10">
    <name type="scientific">Elliptochloris bilobata</name>
    <dbReference type="NCBI Taxonomy" id="381761"/>
    <lineage>
        <taxon>Eukaryota</taxon>
        <taxon>Viridiplantae</taxon>
        <taxon>Chlorophyta</taxon>
        <taxon>core chlorophytes</taxon>
        <taxon>Trebouxiophyceae</taxon>
        <taxon>Trebouxiophyceae incertae sedis</taxon>
        <taxon>Elliptochloris clade</taxon>
        <taxon>Elliptochloris</taxon>
    </lineage>
</organism>
<dbReference type="GO" id="GO:0032266">
    <property type="term" value="F:phosphatidylinositol-3-phosphate binding"/>
    <property type="evidence" value="ECO:0007669"/>
    <property type="project" value="UniProtKB-UniRule"/>
</dbReference>